<dbReference type="PANTHER" id="PTHR14043">
    <property type="entry name" value="CCAAT DISPLACEMENT PROTEIN-RELATED"/>
    <property type="match status" value="1"/>
</dbReference>
<dbReference type="GO" id="GO:0000977">
    <property type="term" value="F:RNA polymerase II transcription regulatory region sequence-specific DNA binding"/>
    <property type="evidence" value="ECO:0007669"/>
    <property type="project" value="TreeGrafter"/>
</dbReference>
<dbReference type="Pfam" id="PF25398">
    <property type="entry name" value="CUX1_N"/>
    <property type="match status" value="1"/>
</dbReference>
<accession>A0A673BRZ0</accession>
<feature type="domain" description="Cux N-terminal" evidence="2">
    <location>
        <begin position="3"/>
        <end position="101"/>
    </location>
</feature>
<protein>
    <recommendedName>
        <fullName evidence="2">Cux N-terminal domain-containing protein</fullName>
    </recommendedName>
</protein>
<dbReference type="PANTHER" id="PTHR14043:SF5">
    <property type="entry name" value="HOMEOBOX PROTEIN CUT-LIKE 2"/>
    <property type="match status" value="1"/>
</dbReference>
<dbReference type="GO" id="GO:0000981">
    <property type="term" value="F:DNA-binding transcription factor activity, RNA polymerase II-specific"/>
    <property type="evidence" value="ECO:0007669"/>
    <property type="project" value="TreeGrafter"/>
</dbReference>
<evidence type="ECO:0000313" key="4">
    <source>
        <dbReference type="Proteomes" id="UP000472271"/>
    </source>
</evidence>
<keyword evidence="4" id="KW-1185">Reference proteome</keyword>
<reference evidence="3" key="2">
    <citation type="submission" date="2025-08" db="UniProtKB">
        <authorList>
            <consortium name="Ensembl"/>
        </authorList>
    </citation>
    <scope>IDENTIFICATION</scope>
</reference>
<evidence type="ECO:0000313" key="3">
    <source>
        <dbReference type="Ensembl" id="ENSSORP00005042973.1"/>
    </source>
</evidence>
<dbReference type="InterPro" id="IPR057476">
    <property type="entry name" value="Cux_N"/>
</dbReference>
<dbReference type="Ensembl" id="ENSSORT00005044063.1">
    <property type="protein sequence ID" value="ENSSORP00005042973.1"/>
    <property type="gene ID" value="ENSSORG00005019882.1"/>
</dbReference>
<dbReference type="Proteomes" id="UP000472271">
    <property type="component" value="Chromosome 9"/>
</dbReference>
<proteinExistence type="predicted"/>
<sequence>MAADVGSMFQYWKKFDLRRLQRELNSVASELAGRQEESEHSHKHLVELSREFKRNVPEVSLTAPPTPLLFSQLCVVALNKRSKEAESAFLGIYKQLIEAPGESPTKTRDVHLHKQQQQHRRHTHTLPLVLSFSLQRSLLCDQFPIVIPIPLSLVRPSTFTNTTHHISCLYEATPTDEKVIFLP</sequence>
<evidence type="ECO:0000256" key="1">
    <source>
        <dbReference type="ARBA" id="ARBA00023054"/>
    </source>
</evidence>
<reference evidence="3" key="3">
    <citation type="submission" date="2025-09" db="UniProtKB">
        <authorList>
            <consortium name="Ensembl"/>
        </authorList>
    </citation>
    <scope>IDENTIFICATION</scope>
</reference>
<organism evidence="3 4">
    <name type="scientific">Sphaeramia orbicularis</name>
    <name type="common">orbiculate cardinalfish</name>
    <dbReference type="NCBI Taxonomy" id="375764"/>
    <lineage>
        <taxon>Eukaryota</taxon>
        <taxon>Metazoa</taxon>
        <taxon>Chordata</taxon>
        <taxon>Craniata</taxon>
        <taxon>Vertebrata</taxon>
        <taxon>Euteleostomi</taxon>
        <taxon>Actinopterygii</taxon>
        <taxon>Neopterygii</taxon>
        <taxon>Teleostei</taxon>
        <taxon>Neoteleostei</taxon>
        <taxon>Acanthomorphata</taxon>
        <taxon>Gobiaria</taxon>
        <taxon>Kurtiformes</taxon>
        <taxon>Apogonoidei</taxon>
        <taxon>Apogonidae</taxon>
        <taxon>Apogoninae</taxon>
        <taxon>Sphaeramia</taxon>
    </lineage>
</organism>
<dbReference type="GO" id="GO:0005634">
    <property type="term" value="C:nucleus"/>
    <property type="evidence" value="ECO:0007669"/>
    <property type="project" value="TreeGrafter"/>
</dbReference>
<keyword evidence="1" id="KW-0175">Coiled coil</keyword>
<dbReference type="InParanoid" id="A0A673BRZ0"/>
<name>A0A673BRZ0_9TELE</name>
<evidence type="ECO:0000259" key="2">
    <source>
        <dbReference type="Pfam" id="PF25398"/>
    </source>
</evidence>
<reference evidence="3" key="1">
    <citation type="submission" date="2019-06" db="EMBL/GenBank/DDBJ databases">
        <authorList>
            <consortium name="Wellcome Sanger Institute Data Sharing"/>
        </authorList>
    </citation>
    <scope>NUCLEOTIDE SEQUENCE [LARGE SCALE GENOMIC DNA]</scope>
</reference>
<dbReference type="AlphaFoldDB" id="A0A673BRZ0"/>